<evidence type="ECO:0000256" key="9">
    <source>
        <dbReference type="ARBA" id="ARBA00022679"/>
    </source>
</evidence>
<dbReference type="PANTHER" id="PTHR43047">
    <property type="entry name" value="TWO-COMPONENT HISTIDINE PROTEIN KINASE"/>
    <property type="match status" value="1"/>
</dbReference>
<keyword evidence="17" id="KW-0175">Coiled coil</keyword>
<evidence type="ECO:0000256" key="11">
    <source>
        <dbReference type="ARBA" id="ARBA00022777"/>
    </source>
</evidence>
<dbReference type="PRINTS" id="PR01033">
    <property type="entry name" value="PHYTOCHROME"/>
</dbReference>
<dbReference type="SMART" id="SM00065">
    <property type="entry name" value="GAF"/>
    <property type="match status" value="1"/>
</dbReference>
<dbReference type="RefSeq" id="WP_170031407.1">
    <property type="nucleotide sequence ID" value="NZ_JABDTL010000001.1"/>
</dbReference>
<keyword evidence="13" id="KW-0157">Chromophore</keyword>
<dbReference type="Gene3D" id="3.30.450.20">
    <property type="entry name" value="PAS domain"/>
    <property type="match status" value="1"/>
</dbReference>
<evidence type="ECO:0000256" key="2">
    <source>
        <dbReference type="ARBA" id="ARBA00004236"/>
    </source>
</evidence>
<dbReference type="GO" id="GO:0005886">
    <property type="term" value="C:plasma membrane"/>
    <property type="evidence" value="ECO:0007669"/>
    <property type="project" value="UniProtKB-SubCell"/>
</dbReference>
<dbReference type="PROSITE" id="PS50109">
    <property type="entry name" value="HIS_KIN"/>
    <property type="match status" value="1"/>
</dbReference>
<accession>A0A841GVM3</accession>
<keyword evidence="15" id="KW-0472">Membrane</keyword>
<dbReference type="GO" id="GO:0009584">
    <property type="term" value="P:detection of visible light"/>
    <property type="evidence" value="ECO:0007669"/>
    <property type="project" value="InterPro"/>
</dbReference>
<evidence type="ECO:0000256" key="10">
    <source>
        <dbReference type="ARBA" id="ARBA00022741"/>
    </source>
</evidence>
<dbReference type="SMART" id="SM00387">
    <property type="entry name" value="HATPase_c"/>
    <property type="match status" value="1"/>
</dbReference>
<evidence type="ECO:0000256" key="16">
    <source>
        <dbReference type="ARBA" id="ARBA00023170"/>
    </source>
</evidence>
<keyword evidence="7" id="KW-0597">Phosphoprotein</keyword>
<evidence type="ECO:0000256" key="13">
    <source>
        <dbReference type="ARBA" id="ARBA00022991"/>
    </source>
</evidence>
<dbReference type="GO" id="GO:0009881">
    <property type="term" value="F:photoreceptor activity"/>
    <property type="evidence" value="ECO:0007669"/>
    <property type="project" value="UniProtKB-KW"/>
</dbReference>
<dbReference type="SMART" id="SM00388">
    <property type="entry name" value="HisKA"/>
    <property type="match status" value="1"/>
</dbReference>
<evidence type="ECO:0000256" key="17">
    <source>
        <dbReference type="SAM" id="Coils"/>
    </source>
</evidence>
<dbReference type="PROSITE" id="PS50046">
    <property type="entry name" value="PHYTOCHROME_2"/>
    <property type="match status" value="1"/>
</dbReference>
<name>A0A841GVM3_9BACT</name>
<dbReference type="InterPro" id="IPR043150">
    <property type="entry name" value="Phytochrome_PHY_sf"/>
</dbReference>
<keyword evidence="16" id="KW-0675">Receptor</keyword>
<dbReference type="InterPro" id="IPR036097">
    <property type="entry name" value="HisK_dim/P_sf"/>
</dbReference>
<evidence type="ECO:0000256" key="3">
    <source>
        <dbReference type="ARBA" id="ARBA00006402"/>
    </source>
</evidence>
<dbReference type="GO" id="GO:0006355">
    <property type="term" value="P:regulation of DNA-templated transcription"/>
    <property type="evidence" value="ECO:0007669"/>
    <property type="project" value="InterPro"/>
</dbReference>
<keyword evidence="8" id="KW-0716">Sensory transduction</keyword>
<comment type="caution">
    <text evidence="20">The sequence shown here is derived from an EMBL/GenBank/DDBJ whole genome shotgun (WGS) entry which is preliminary data.</text>
</comment>
<dbReference type="FunFam" id="3.30.565.10:FF:000023">
    <property type="entry name" value="PAS domain-containing sensor histidine kinase"/>
    <property type="match status" value="1"/>
</dbReference>
<evidence type="ECO:0000256" key="1">
    <source>
        <dbReference type="ARBA" id="ARBA00000085"/>
    </source>
</evidence>
<evidence type="ECO:0000259" key="18">
    <source>
        <dbReference type="PROSITE" id="PS50046"/>
    </source>
</evidence>
<dbReference type="Proteomes" id="UP000582837">
    <property type="component" value="Unassembled WGS sequence"/>
</dbReference>
<keyword evidence="10" id="KW-0547">Nucleotide-binding</keyword>
<gene>
    <name evidence="20" type="ORF">HNQ61_000526</name>
</gene>
<sequence length="816" mass="89781">MNDPNHLPPLVPGADAPVDFVSPTAAIDLTNCDREPIHIPGAIQPYGALLALREPAMVIEQASESVLHHLGVPAAAMIGRTVDAVLGTGVRDQVRALALQARERGSGQVSVTLADGGERWFDAGLSYSDGLMLLELEPASEHGRLPPETFGTVMRQIVERLETADSLHELAEGVAARMRDVTGFDRVWVYRFHPDWHGEIIGEAKRDDIETWLGMHYPASDIPAQARALFLRNWVRAIPDLQFRPSPVVPTLNPLTGQPLDMGNALLRSVSPIHVQYLGNMGVTASLVISLIHRGKLWGLISGHHYNGTKHVSADVRALCEFLAQALSLQLGTTDRLEDREYALQVRAAQSALLSRMADEEPAEKVLTTGPVTLLDVACAEGAVVMRDGRIWRVGATPDDEQLRELAAWLRTRADDPYETTRLAGDYPPAEEMRGVAAGLLALPLSRDRRDFVLWFRGERRQIVRWAGDPRKPVVIGEDGSARLHPRGSFNLWEEEVRGTSSPWRGIEREAALDIRRGVLDLLVRKAEEIALLNHELALANAQLEETAVELEAQTEELIEQRSEREQMLASERRLRGEAERANKAKADFLAVMSHELRTPLNAIGGYAQIMSMGARGPVTNDQEGDLERIQVNQRHLLGLINSILNFTKLEAGQIQFALARVRMDVLLHGLEALVGPQMRNKSLDLTISDCGAVTVMGDEEKLRQILLNLLTNALKFTPAGGSVEVSCEVERDLLQIHVRDTGRGIPAGELHTIFEPFVQVERHVTSLNDQGVGLGLAISSELARGMGGHLRVRSEVGKGSTFSLTLPVVRDEERA</sequence>
<dbReference type="Pfam" id="PF02518">
    <property type="entry name" value="HATPase_c"/>
    <property type="match status" value="1"/>
</dbReference>
<feature type="coiled-coil region" evidence="17">
    <location>
        <begin position="530"/>
        <end position="571"/>
    </location>
</feature>
<evidence type="ECO:0000313" key="20">
    <source>
        <dbReference type="EMBL" id="MBB6068915.1"/>
    </source>
</evidence>
<keyword evidence="12" id="KW-0067">ATP-binding</keyword>
<dbReference type="InterPro" id="IPR036890">
    <property type="entry name" value="HATPase_C_sf"/>
</dbReference>
<evidence type="ECO:0000256" key="12">
    <source>
        <dbReference type="ARBA" id="ARBA00022840"/>
    </source>
</evidence>
<dbReference type="GO" id="GO:0005524">
    <property type="term" value="F:ATP binding"/>
    <property type="evidence" value="ECO:0007669"/>
    <property type="project" value="UniProtKB-KW"/>
</dbReference>
<keyword evidence="5" id="KW-1003">Cell membrane</keyword>
<comment type="similarity">
    <text evidence="3">In the N-terminal section; belongs to the phytochrome family.</text>
</comment>
<feature type="domain" description="Phytochrome chromophore attachment site" evidence="18">
    <location>
        <begin position="166"/>
        <end position="325"/>
    </location>
</feature>
<dbReference type="SUPFAM" id="SSF47384">
    <property type="entry name" value="Homodimeric domain of signal transducing histidine kinase"/>
    <property type="match status" value="1"/>
</dbReference>
<dbReference type="SUPFAM" id="SSF55785">
    <property type="entry name" value="PYP-like sensor domain (PAS domain)"/>
    <property type="match status" value="1"/>
</dbReference>
<proteinExistence type="inferred from homology"/>
<dbReference type="Gene3D" id="3.30.450.40">
    <property type="match status" value="1"/>
</dbReference>
<dbReference type="EC" id="2.7.13.3" evidence="4"/>
<dbReference type="GO" id="GO:0000155">
    <property type="term" value="F:phosphorelay sensor kinase activity"/>
    <property type="evidence" value="ECO:0007669"/>
    <property type="project" value="InterPro"/>
</dbReference>
<evidence type="ECO:0000256" key="8">
    <source>
        <dbReference type="ARBA" id="ARBA00022606"/>
    </source>
</evidence>
<reference evidence="20 21" key="1">
    <citation type="submission" date="2020-08" db="EMBL/GenBank/DDBJ databases">
        <title>Genomic Encyclopedia of Type Strains, Phase IV (KMG-IV): sequencing the most valuable type-strain genomes for metagenomic binning, comparative biology and taxonomic classification.</title>
        <authorList>
            <person name="Goeker M."/>
        </authorList>
    </citation>
    <scope>NUCLEOTIDE SEQUENCE [LARGE SCALE GENOMIC DNA]</scope>
    <source>
        <strain evidence="20 21">DSM 29007</strain>
    </source>
</reference>
<dbReference type="SUPFAM" id="SSF55781">
    <property type="entry name" value="GAF domain-like"/>
    <property type="match status" value="2"/>
</dbReference>
<dbReference type="CDD" id="cd16922">
    <property type="entry name" value="HATPase_EvgS-ArcB-TorS-like"/>
    <property type="match status" value="1"/>
</dbReference>
<dbReference type="InterPro" id="IPR013654">
    <property type="entry name" value="PAS_2"/>
</dbReference>
<dbReference type="InterPro" id="IPR003661">
    <property type="entry name" value="HisK_dim/P_dom"/>
</dbReference>
<dbReference type="CDD" id="cd00082">
    <property type="entry name" value="HisKA"/>
    <property type="match status" value="1"/>
</dbReference>
<evidence type="ECO:0000256" key="15">
    <source>
        <dbReference type="ARBA" id="ARBA00023136"/>
    </source>
</evidence>
<keyword evidence="21" id="KW-1185">Reference proteome</keyword>
<dbReference type="InterPro" id="IPR005467">
    <property type="entry name" value="His_kinase_dom"/>
</dbReference>
<dbReference type="Gene3D" id="3.30.450.270">
    <property type="match status" value="1"/>
</dbReference>
<dbReference type="Pfam" id="PF08446">
    <property type="entry name" value="PAS_2"/>
    <property type="match status" value="1"/>
</dbReference>
<dbReference type="InterPro" id="IPR001294">
    <property type="entry name" value="Phytochrome"/>
</dbReference>
<evidence type="ECO:0000256" key="14">
    <source>
        <dbReference type="ARBA" id="ARBA00023012"/>
    </source>
</evidence>
<keyword evidence="9" id="KW-0808">Transferase</keyword>
<evidence type="ECO:0000256" key="7">
    <source>
        <dbReference type="ARBA" id="ARBA00022553"/>
    </source>
</evidence>
<dbReference type="EMBL" id="JACHIA010000001">
    <property type="protein sequence ID" value="MBB6068915.1"/>
    <property type="molecule type" value="Genomic_DNA"/>
</dbReference>
<feature type="domain" description="Histidine kinase" evidence="19">
    <location>
        <begin position="592"/>
        <end position="811"/>
    </location>
</feature>
<dbReference type="AlphaFoldDB" id="A0A841GVM3"/>
<dbReference type="InterPro" id="IPR003594">
    <property type="entry name" value="HATPase_dom"/>
</dbReference>
<dbReference type="GO" id="GO:0009927">
    <property type="term" value="F:histidine phosphotransfer kinase activity"/>
    <property type="evidence" value="ECO:0007669"/>
    <property type="project" value="TreeGrafter"/>
</dbReference>
<keyword evidence="6" id="KW-0600">Photoreceptor protein</keyword>
<keyword evidence="11 20" id="KW-0418">Kinase</keyword>
<comment type="subcellular location">
    <subcellularLocation>
        <location evidence="2">Cell membrane</location>
    </subcellularLocation>
</comment>
<dbReference type="InterPro" id="IPR003018">
    <property type="entry name" value="GAF"/>
</dbReference>
<dbReference type="InterPro" id="IPR029016">
    <property type="entry name" value="GAF-like_dom_sf"/>
</dbReference>
<evidence type="ECO:0000256" key="6">
    <source>
        <dbReference type="ARBA" id="ARBA00022543"/>
    </source>
</evidence>
<dbReference type="InterPro" id="IPR035965">
    <property type="entry name" value="PAS-like_dom_sf"/>
</dbReference>
<dbReference type="Pfam" id="PF00360">
    <property type="entry name" value="PHY"/>
    <property type="match status" value="1"/>
</dbReference>
<evidence type="ECO:0000259" key="19">
    <source>
        <dbReference type="PROSITE" id="PS50109"/>
    </source>
</evidence>
<dbReference type="InterPro" id="IPR016132">
    <property type="entry name" value="Phyto_chromo_attachment"/>
</dbReference>
<protein>
    <recommendedName>
        <fullName evidence="4">histidine kinase</fullName>
        <ecNumber evidence="4">2.7.13.3</ecNumber>
    </recommendedName>
</protein>
<comment type="catalytic activity">
    <reaction evidence="1">
        <text>ATP + protein L-histidine = ADP + protein N-phospho-L-histidine.</text>
        <dbReference type="EC" id="2.7.13.3"/>
    </reaction>
</comment>
<evidence type="ECO:0000256" key="4">
    <source>
        <dbReference type="ARBA" id="ARBA00012438"/>
    </source>
</evidence>
<dbReference type="PANTHER" id="PTHR43047:SF72">
    <property type="entry name" value="OSMOSENSING HISTIDINE PROTEIN KINASE SLN1"/>
    <property type="match status" value="1"/>
</dbReference>
<dbReference type="SUPFAM" id="SSF55874">
    <property type="entry name" value="ATPase domain of HSP90 chaperone/DNA topoisomerase II/histidine kinase"/>
    <property type="match status" value="1"/>
</dbReference>
<evidence type="ECO:0000256" key="5">
    <source>
        <dbReference type="ARBA" id="ARBA00022475"/>
    </source>
</evidence>
<dbReference type="Gene3D" id="3.30.565.10">
    <property type="entry name" value="Histidine kinase-like ATPase, C-terminal domain"/>
    <property type="match status" value="1"/>
</dbReference>
<dbReference type="InterPro" id="IPR013515">
    <property type="entry name" value="Phytochrome_cen-reg"/>
</dbReference>
<dbReference type="Pfam" id="PF00512">
    <property type="entry name" value="HisKA"/>
    <property type="match status" value="1"/>
</dbReference>
<keyword evidence="14" id="KW-0902">Two-component regulatory system</keyword>
<dbReference type="Gene3D" id="1.10.287.130">
    <property type="match status" value="1"/>
</dbReference>
<evidence type="ECO:0000313" key="21">
    <source>
        <dbReference type="Proteomes" id="UP000582837"/>
    </source>
</evidence>
<organism evidence="20 21">
    <name type="scientific">Longimicrobium terrae</name>
    <dbReference type="NCBI Taxonomy" id="1639882"/>
    <lineage>
        <taxon>Bacteria</taxon>
        <taxon>Pseudomonadati</taxon>
        <taxon>Gemmatimonadota</taxon>
        <taxon>Longimicrobiia</taxon>
        <taxon>Longimicrobiales</taxon>
        <taxon>Longimicrobiaceae</taxon>
        <taxon>Longimicrobium</taxon>
    </lineage>
</organism>
<dbReference type="Pfam" id="PF01590">
    <property type="entry name" value="GAF"/>
    <property type="match status" value="1"/>
</dbReference>